<sequence length="73" mass="7979">MIDPGRYSVEVFRNNQDGCFVLYPCGAGEPVTLTSLDVTLAMADLHEDFQLSDCPAQKRQRTGGLNSSCPRSV</sequence>
<reference evidence="1 2" key="1">
    <citation type="journal article" date="2023" name="Microorganisms">
        <title>Thiorhodovibrio frisius and Trv. litoralis spp. nov., Two Novel Members from a Clade of Fastidious Purple Sulfur Bacteria That Exhibit Unique Red-Shifted Light-Harvesting Capabilities.</title>
        <authorList>
            <person name="Methner A."/>
            <person name="Kuzyk S.B."/>
            <person name="Petersen J."/>
            <person name="Bauer S."/>
            <person name="Brinkmann H."/>
            <person name="Sichau K."/>
            <person name="Wanner G."/>
            <person name="Wolf J."/>
            <person name="Neumann-Schaal M."/>
            <person name="Henke P."/>
            <person name="Tank M."/>
            <person name="Sproer C."/>
            <person name="Bunk B."/>
            <person name="Overmann J."/>
        </authorList>
    </citation>
    <scope>NUCLEOTIDE SEQUENCE [LARGE SCALE GENOMIC DNA]</scope>
    <source>
        <strain evidence="1 2">DSM 6702</strain>
    </source>
</reference>
<gene>
    <name evidence="1" type="ORF">Thiowin_04622</name>
</gene>
<dbReference type="Proteomes" id="UP001432180">
    <property type="component" value="Chromosome"/>
</dbReference>
<evidence type="ECO:0000313" key="1">
    <source>
        <dbReference type="EMBL" id="WPL19491.1"/>
    </source>
</evidence>
<accession>A0ABZ0SEN9</accession>
<organism evidence="1 2">
    <name type="scientific">Thiorhodovibrio winogradskyi</name>
    <dbReference type="NCBI Taxonomy" id="77007"/>
    <lineage>
        <taxon>Bacteria</taxon>
        <taxon>Pseudomonadati</taxon>
        <taxon>Pseudomonadota</taxon>
        <taxon>Gammaproteobacteria</taxon>
        <taxon>Chromatiales</taxon>
        <taxon>Chromatiaceae</taxon>
        <taxon>Thiorhodovibrio</taxon>
    </lineage>
</organism>
<proteinExistence type="predicted"/>
<evidence type="ECO:0000313" key="2">
    <source>
        <dbReference type="Proteomes" id="UP001432180"/>
    </source>
</evidence>
<protein>
    <submittedName>
        <fullName evidence="1">Uncharacterized protein</fullName>
    </submittedName>
</protein>
<keyword evidence="2" id="KW-1185">Reference proteome</keyword>
<dbReference type="EMBL" id="CP121472">
    <property type="protein sequence ID" value="WPL19491.1"/>
    <property type="molecule type" value="Genomic_DNA"/>
</dbReference>
<name>A0ABZ0SEN9_9GAMM</name>